<keyword evidence="1" id="KW-0812">Transmembrane</keyword>
<evidence type="ECO:0000256" key="1">
    <source>
        <dbReference type="SAM" id="Phobius"/>
    </source>
</evidence>
<organism evidence="2 3">
    <name type="scientific">Microbispora catharanthi</name>
    <dbReference type="NCBI Taxonomy" id="1712871"/>
    <lineage>
        <taxon>Bacteria</taxon>
        <taxon>Bacillati</taxon>
        <taxon>Actinomycetota</taxon>
        <taxon>Actinomycetes</taxon>
        <taxon>Streptosporangiales</taxon>
        <taxon>Streptosporangiaceae</taxon>
        <taxon>Microbispora</taxon>
    </lineage>
</organism>
<protein>
    <submittedName>
        <fullName evidence="2">Uncharacterized protein</fullName>
    </submittedName>
</protein>
<feature type="transmembrane region" description="Helical" evidence="1">
    <location>
        <begin position="195"/>
        <end position="218"/>
    </location>
</feature>
<feature type="transmembrane region" description="Helical" evidence="1">
    <location>
        <begin position="303"/>
        <end position="320"/>
    </location>
</feature>
<evidence type="ECO:0000313" key="3">
    <source>
        <dbReference type="Proteomes" id="UP000313066"/>
    </source>
</evidence>
<dbReference type="EMBL" id="VDMA02000001">
    <property type="protein sequence ID" value="KAB8187660.1"/>
    <property type="molecule type" value="Genomic_DNA"/>
</dbReference>
<reference evidence="2 3" key="1">
    <citation type="submission" date="2019-10" db="EMBL/GenBank/DDBJ databases">
        <title>Nonomuraea sp. nov., isolated from Phyllanthus amarus.</title>
        <authorList>
            <person name="Klykleung N."/>
            <person name="Tanasupawat S."/>
        </authorList>
    </citation>
    <scope>NUCLEOTIDE SEQUENCE [LARGE SCALE GENOMIC DNA]</scope>
    <source>
        <strain evidence="2 3">CR1-09</strain>
    </source>
</reference>
<dbReference type="Proteomes" id="UP000313066">
    <property type="component" value="Unassembled WGS sequence"/>
</dbReference>
<name>A0A5N6C5J3_9ACTN</name>
<feature type="transmembrane region" description="Helical" evidence="1">
    <location>
        <begin position="266"/>
        <end position="291"/>
    </location>
</feature>
<gene>
    <name evidence="2" type="ORF">FH610_000320</name>
</gene>
<feature type="transmembrane region" description="Helical" evidence="1">
    <location>
        <begin position="230"/>
        <end position="254"/>
    </location>
</feature>
<evidence type="ECO:0000313" key="2">
    <source>
        <dbReference type="EMBL" id="KAB8187660.1"/>
    </source>
</evidence>
<feature type="transmembrane region" description="Helical" evidence="1">
    <location>
        <begin position="142"/>
        <end position="163"/>
    </location>
</feature>
<dbReference type="AlphaFoldDB" id="A0A5N6C5J3"/>
<dbReference type="RefSeq" id="WP_139572107.1">
    <property type="nucleotide sequence ID" value="NZ_VDMA02000001.1"/>
</dbReference>
<feature type="transmembrane region" description="Helical" evidence="1">
    <location>
        <begin position="97"/>
        <end position="122"/>
    </location>
</feature>
<accession>A0A5N6C5J3</accession>
<feature type="transmembrane region" description="Helical" evidence="1">
    <location>
        <begin position="170"/>
        <end position="189"/>
    </location>
</feature>
<proteinExistence type="predicted"/>
<sequence length="371" mass="38976">MSERSGGRSERSGGRSVLEERYRRWLRLLPASYRAEREEEMVSAFMEGAQPGRIGNDDQRPRFLEIASVAALALRLRLGGPGSPPGSYLWGEAVRRAALLGLVFWTVIAGLYAGQAVLTYGIPVDALPDGVMGIGDPGSPDRMRLVLADLTPLLWVAALGALVRGRARTAKAAAIAALVVPYALVPPFTLGWESAVRWACSALPAVVTVLALAIGFHRDAPPPRLPARRALLLLVLPIAVGLLLSLVVGVLGAATRAGTISERLLIPVWMWVDTTGLACVALLAVAVWCAIRRRTPGRPVAPVALAAAILTVPVALARATTWPLGVADATRLAATLQLAVLVASGITLVVVGVRALRTADGGLTEVRGQPG</sequence>
<keyword evidence="1" id="KW-1133">Transmembrane helix</keyword>
<keyword evidence="3" id="KW-1185">Reference proteome</keyword>
<comment type="caution">
    <text evidence="2">The sequence shown here is derived from an EMBL/GenBank/DDBJ whole genome shotgun (WGS) entry which is preliminary data.</text>
</comment>
<feature type="transmembrane region" description="Helical" evidence="1">
    <location>
        <begin position="332"/>
        <end position="353"/>
    </location>
</feature>
<keyword evidence="1" id="KW-0472">Membrane</keyword>